<organism evidence="3 4">
    <name type="scientific">Cuscuta australis</name>
    <dbReference type="NCBI Taxonomy" id="267555"/>
    <lineage>
        <taxon>Eukaryota</taxon>
        <taxon>Viridiplantae</taxon>
        <taxon>Streptophyta</taxon>
        <taxon>Embryophyta</taxon>
        <taxon>Tracheophyta</taxon>
        <taxon>Spermatophyta</taxon>
        <taxon>Magnoliopsida</taxon>
        <taxon>eudicotyledons</taxon>
        <taxon>Gunneridae</taxon>
        <taxon>Pentapetalae</taxon>
        <taxon>asterids</taxon>
        <taxon>lamiids</taxon>
        <taxon>Solanales</taxon>
        <taxon>Convolvulaceae</taxon>
        <taxon>Cuscuteae</taxon>
        <taxon>Cuscuta</taxon>
        <taxon>Cuscuta subgen. Grammica</taxon>
        <taxon>Cuscuta sect. Cleistogrammica</taxon>
    </lineage>
</organism>
<feature type="region of interest" description="Disordered" evidence="2">
    <location>
        <begin position="154"/>
        <end position="194"/>
    </location>
</feature>
<comment type="subcellular location">
    <subcellularLocation>
        <location evidence="1">Membrane</location>
        <topology evidence="1">Multi-pass membrane protein</topology>
    </subcellularLocation>
</comment>
<keyword evidence="4" id="KW-1185">Reference proteome</keyword>
<comment type="caution">
    <text evidence="3">The sequence shown here is derived from an EMBL/GenBank/DDBJ whole genome shotgun (WGS) entry which is preliminary data.</text>
</comment>
<protein>
    <recommendedName>
        <fullName evidence="1">HVA22-like protein</fullName>
    </recommendedName>
</protein>
<dbReference type="Pfam" id="PF03134">
    <property type="entry name" value="TB2_DP1_HVA22"/>
    <property type="match status" value="1"/>
</dbReference>
<accession>A0A328D4M4</accession>
<dbReference type="Proteomes" id="UP000249390">
    <property type="component" value="Unassembled WGS sequence"/>
</dbReference>
<proteinExistence type="inferred from homology"/>
<sequence length="194" mass="21910">MEVGLRVLLCPIGSNVVIRTASCSVGVILPVYSTFKAIERRDQDEQQKWLMYWAAYGSFSMVELFTDKLLHWFPLYYHVKFAFLVWLQLPCIDGAKMLYMNHLRPFLSEHQARLDQIIGFLYGEMSRFVCLHQEEFQFVKTMLMKVWVSGTSSIRPGQGQASGVIEGRNGEANGQASGAIEGQNGEANSESGDD</sequence>
<dbReference type="GO" id="GO:0016020">
    <property type="term" value="C:membrane"/>
    <property type="evidence" value="ECO:0007669"/>
    <property type="project" value="UniProtKB-SubCell"/>
</dbReference>
<comment type="similarity">
    <text evidence="1">Belongs to the DP1 family.</text>
</comment>
<evidence type="ECO:0000313" key="4">
    <source>
        <dbReference type="Proteomes" id="UP000249390"/>
    </source>
</evidence>
<dbReference type="PANTHER" id="PTHR12300:SF176">
    <property type="entry name" value="HVA22-LIKE PROTEIN"/>
    <property type="match status" value="1"/>
</dbReference>
<dbReference type="EMBL" id="NQVE01000205">
    <property type="protein sequence ID" value="RAL38873.1"/>
    <property type="molecule type" value="Genomic_DNA"/>
</dbReference>
<reference evidence="3 4" key="1">
    <citation type="submission" date="2018-06" db="EMBL/GenBank/DDBJ databases">
        <title>The Genome of Cuscuta australis (Dodder) Provides Insight into the Evolution of Plant Parasitism.</title>
        <authorList>
            <person name="Liu H."/>
        </authorList>
    </citation>
    <scope>NUCLEOTIDE SEQUENCE [LARGE SCALE GENOMIC DNA]</scope>
    <source>
        <strain evidence="4">cv. Yunnan</strain>
        <tissue evidence="3">Vines</tissue>
    </source>
</reference>
<dbReference type="PANTHER" id="PTHR12300">
    <property type="entry name" value="HVA22-LIKE PROTEINS"/>
    <property type="match status" value="1"/>
</dbReference>
<evidence type="ECO:0000313" key="3">
    <source>
        <dbReference type="EMBL" id="RAL38873.1"/>
    </source>
</evidence>
<gene>
    <name evidence="3" type="ORF">DM860_015234</name>
</gene>
<dbReference type="InterPro" id="IPR004345">
    <property type="entry name" value="TB2_DP1_HVA22"/>
</dbReference>
<evidence type="ECO:0000256" key="2">
    <source>
        <dbReference type="SAM" id="MobiDB-lite"/>
    </source>
</evidence>
<feature type="compositionally biased region" description="Polar residues" evidence="2">
    <location>
        <begin position="185"/>
        <end position="194"/>
    </location>
</feature>
<evidence type="ECO:0000256" key="1">
    <source>
        <dbReference type="RuleBase" id="RU362006"/>
    </source>
</evidence>
<dbReference type="AlphaFoldDB" id="A0A328D4M4"/>
<name>A0A328D4M4_9ASTE</name>